<evidence type="ECO:0000256" key="8">
    <source>
        <dbReference type="SAM" id="Phobius"/>
    </source>
</evidence>
<keyword evidence="3" id="KW-1003">Cell membrane</keyword>
<feature type="domain" description="Mechanosensitive ion channel MscS" evidence="9">
    <location>
        <begin position="120"/>
        <end position="183"/>
    </location>
</feature>
<evidence type="ECO:0000313" key="12">
    <source>
        <dbReference type="Proteomes" id="UP000266016"/>
    </source>
</evidence>
<dbReference type="PANTHER" id="PTHR30460">
    <property type="entry name" value="MODERATE CONDUCTANCE MECHANOSENSITIVE CHANNEL YBIO"/>
    <property type="match status" value="1"/>
</dbReference>
<evidence type="ECO:0000256" key="3">
    <source>
        <dbReference type="ARBA" id="ARBA00022475"/>
    </source>
</evidence>
<evidence type="ECO:0000256" key="4">
    <source>
        <dbReference type="ARBA" id="ARBA00022692"/>
    </source>
</evidence>
<evidence type="ECO:0000256" key="2">
    <source>
        <dbReference type="ARBA" id="ARBA00008017"/>
    </source>
</evidence>
<dbReference type="AlphaFoldDB" id="A0A398AZB1"/>
<dbReference type="SUPFAM" id="SSF82861">
    <property type="entry name" value="Mechanosensitive channel protein MscS (YggB), transmembrane region"/>
    <property type="match status" value="1"/>
</dbReference>
<accession>A0A398AZB1</accession>
<keyword evidence="6 8" id="KW-0472">Membrane</keyword>
<dbReference type="InterPro" id="IPR023408">
    <property type="entry name" value="MscS_beta-dom_sf"/>
</dbReference>
<keyword evidence="12" id="KW-1185">Reference proteome</keyword>
<dbReference type="InterPro" id="IPR049142">
    <property type="entry name" value="MS_channel_1st"/>
</dbReference>
<dbReference type="Gene3D" id="3.30.70.100">
    <property type="match status" value="1"/>
</dbReference>
<dbReference type="Gene3D" id="2.30.30.60">
    <property type="match status" value="1"/>
</dbReference>
<proteinExistence type="inferred from homology"/>
<dbReference type="Proteomes" id="UP000266016">
    <property type="component" value="Unassembled WGS sequence"/>
</dbReference>
<keyword evidence="4 8" id="KW-0812">Transmembrane</keyword>
<dbReference type="FunFam" id="2.30.30.60:FF:000001">
    <property type="entry name" value="MscS Mechanosensitive ion channel"/>
    <property type="match status" value="1"/>
</dbReference>
<evidence type="ECO:0000313" key="11">
    <source>
        <dbReference type="EMBL" id="RID82947.1"/>
    </source>
</evidence>
<dbReference type="InterPro" id="IPR006685">
    <property type="entry name" value="MscS_channel_2nd"/>
</dbReference>
<dbReference type="SUPFAM" id="SSF50182">
    <property type="entry name" value="Sm-like ribonucleoproteins"/>
    <property type="match status" value="1"/>
</dbReference>
<dbReference type="InterPro" id="IPR010920">
    <property type="entry name" value="LSM_dom_sf"/>
</dbReference>
<name>A0A398AZB1_9BACI</name>
<evidence type="ECO:0000256" key="1">
    <source>
        <dbReference type="ARBA" id="ARBA00004651"/>
    </source>
</evidence>
<evidence type="ECO:0000259" key="10">
    <source>
        <dbReference type="Pfam" id="PF21088"/>
    </source>
</evidence>
<gene>
    <name evidence="11" type="ORF">D1953_16985</name>
</gene>
<dbReference type="Pfam" id="PF00924">
    <property type="entry name" value="MS_channel_2nd"/>
    <property type="match status" value="1"/>
</dbReference>
<reference evidence="11 12" key="1">
    <citation type="submission" date="2018-08" db="EMBL/GenBank/DDBJ databases">
        <title>Bacillus jemisoniae sp. nov., Bacillus chryseoplanitiae sp. nov., Bacillus resnikiae sp. nov., and Bacillus frankliniae sp. nov., isolated from Viking spacecraft and associated surfaces.</title>
        <authorList>
            <person name="Seuylemezian A."/>
            <person name="Vaishampayan P."/>
        </authorList>
    </citation>
    <scope>NUCLEOTIDE SEQUENCE [LARGE SCALE GENOMIC DNA]</scope>
    <source>
        <strain evidence="11 12">MA001</strain>
    </source>
</reference>
<comment type="function">
    <text evidence="7">May play a role in resistance to osmotic downshock.</text>
</comment>
<evidence type="ECO:0000256" key="5">
    <source>
        <dbReference type="ARBA" id="ARBA00022989"/>
    </source>
</evidence>
<dbReference type="Gene3D" id="1.10.287.1260">
    <property type="match status" value="1"/>
</dbReference>
<dbReference type="GO" id="GO:0005886">
    <property type="term" value="C:plasma membrane"/>
    <property type="evidence" value="ECO:0007669"/>
    <property type="project" value="UniProtKB-SubCell"/>
</dbReference>
<protein>
    <submittedName>
        <fullName evidence="11">Mechanosensitive ion channel family protein</fullName>
    </submittedName>
</protein>
<feature type="domain" description="Mechanosensitive ion channel transmembrane helices 2/3" evidence="10">
    <location>
        <begin position="77"/>
        <end position="118"/>
    </location>
</feature>
<evidence type="ECO:0000256" key="7">
    <source>
        <dbReference type="ARBA" id="ARBA00059688"/>
    </source>
</evidence>
<dbReference type="InterPro" id="IPR045276">
    <property type="entry name" value="YbiO_bact"/>
</dbReference>
<sequence length="284" mass="31842">MDYSARMYNQFMDKISNEATWIALTDTIIKIILVLVLSKVIITVAKKTLRNIFLVRAKSPLRTNERRETTLLKLLENIITYVIYFISAIMILEYCGFAVKGLLAGAGIVGLAVGFGAQSLVKDIISGFFVIFEDQFSVGDYIKINTFEGEVLEIGLRTTKLKSKTGELHLIPNGSILQVTNYSILNSVSIVDMTIANDDRLELAEKLIYEKLGQLERKVDEIVKVLELEESEILDSGEIVLRITTETQPTKQDEVSRLIRKELRPVLDEFGIKSTLDSGEEGSV</sequence>
<organism evidence="11 12">
    <name type="scientific">Peribacillus asahii</name>
    <dbReference type="NCBI Taxonomy" id="228899"/>
    <lineage>
        <taxon>Bacteria</taxon>
        <taxon>Bacillati</taxon>
        <taxon>Bacillota</taxon>
        <taxon>Bacilli</taxon>
        <taxon>Bacillales</taxon>
        <taxon>Bacillaceae</taxon>
        <taxon>Peribacillus</taxon>
    </lineage>
</organism>
<feature type="transmembrane region" description="Helical" evidence="8">
    <location>
        <begin position="97"/>
        <end position="117"/>
    </location>
</feature>
<evidence type="ECO:0000256" key="6">
    <source>
        <dbReference type="ARBA" id="ARBA00023136"/>
    </source>
</evidence>
<feature type="transmembrane region" description="Helical" evidence="8">
    <location>
        <begin position="20"/>
        <end position="42"/>
    </location>
</feature>
<dbReference type="InterPro" id="IPR011014">
    <property type="entry name" value="MscS_channel_TM-2"/>
</dbReference>
<comment type="similarity">
    <text evidence="2">Belongs to the MscS (TC 1.A.23) family.</text>
</comment>
<feature type="transmembrane region" description="Helical" evidence="8">
    <location>
        <begin position="71"/>
        <end position="91"/>
    </location>
</feature>
<dbReference type="GO" id="GO:0008381">
    <property type="term" value="F:mechanosensitive monoatomic ion channel activity"/>
    <property type="evidence" value="ECO:0007669"/>
    <property type="project" value="InterPro"/>
</dbReference>
<dbReference type="EMBL" id="QWVS01000039">
    <property type="protein sequence ID" value="RID82947.1"/>
    <property type="molecule type" value="Genomic_DNA"/>
</dbReference>
<dbReference type="RefSeq" id="WP_119118355.1">
    <property type="nucleotide sequence ID" value="NZ_QWVS01000039.1"/>
</dbReference>
<dbReference type="Pfam" id="PF21088">
    <property type="entry name" value="MS_channel_1st"/>
    <property type="match status" value="1"/>
</dbReference>
<comment type="caution">
    <text evidence="11">The sequence shown here is derived from an EMBL/GenBank/DDBJ whole genome shotgun (WGS) entry which is preliminary data.</text>
</comment>
<dbReference type="FunFam" id="1.10.287.1260:FF:000005">
    <property type="entry name" value="Mechanosensitive ion channel family protein"/>
    <property type="match status" value="1"/>
</dbReference>
<evidence type="ECO:0000259" key="9">
    <source>
        <dbReference type="Pfam" id="PF00924"/>
    </source>
</evidence>
<comment type="subcellular location">
    <subcellularLocation>
        <location evidence="1">Cell membrane</location>
        <topology evidence="1">Multi-pass membrane protein</topology>
    </subcellularLocation>
</comment>
<keyword evidence="5 8" id="KW-1133">Transmembrane helix</keyword>
<dbReference type="PANTHER" id="PTHR30460:SF0">
    <property type="entry name" value="MODERATE CONDUCTANCE MECHANOSENSITIVE CHANNEL YBIO"/>
    <property type="match status" value="1"/>
</dbReference>